<protein>
    <submittedName>
        <fullName evidence="1">Uncharacterized protein</fullName>
    </submittedName>
</protein>
<dbReference type="Proteomes" id="UP000215914">
    <property type="component" value="Chromosome 17"/>
</dbReference>
<evidence type="ECO:0000313" key="2">
    <source>
        <dbReference type="Proteomes" id="UP000215914"/>
    </source>
</evidence>
<keyword evidence="2" id="KW-1185">Reference proteome</keyword>
<proteinExistence type="predicted"/>
<organism evidence="1 2">
    <name type="scientific">Helianthus annuus</name>
    <name type="common">Common sunflower</name>
    <dbReference type="NCBI Taxonomy" id="4232"/>
    <lineage>
        <taxon>Eukaryota</taxon>
        <taxon>Viridiplantae</taxon>
        <taxon>Streptophyta</taxon>
        <taxon>Embryophyta</taxon>
        <taxon>Tracheophyta</taxon>
        <taxon>Spermatophyta</taxon>
        <taxon>Magnoliopsida</taxon>
        <taxon>eudicotyledons</taxon>
        <taxon>Gunneridae</taxon>
        <taxon>Pentapetalae</taxon>
        <taxon>asterids</taxon>
        <taxon>campanulids</taxon>
        <taxon>Asterales</taxon>
        <taxon>Asteraceae</taxon>
        <taxon>Asteroideae</taxon>
        <taxon>Heliantheae alliance</taxon>
        <taxon>Heliantheae</taxon>
        <taxon>Helianthus</taxon>
    </lineage>
</organism>
<accession>A0A251RLS3</accession>
<dbReference type="InParanoid" id="A0A251RLS3"/>
<name>A0A251RLS3_HELAN</name>
<sequence length="99" mass="11486">MVIIDSFLDYCRFYYLLGRGIEGCDLSFKCKCSHVCHGCYSFLTITIDGSKQLKYHVILPGELLVHKFTELRAPELDSLYSTIASLLNNDFRSQRNKRR</sequence>
<dbReference type="EMBL" id="CM007906">
    <property type="protein sequence ID" value="OTF85256.1"/>
    <property type="molecule type" value="Genomic_DNA"/>
</dbReference>
<dbReference type="AlphaFoldDB" id="A0A251RLS3"/>
<dbReference type="STRING" id="4232.A0A251RLS3"/>
<reference evidence="2" key="1">
    <citation type="journal article" date="2017" name="Nature">
        <title>The sunflower genome provides insights into oil metabolism, flowering and Asterid evolution.</title>
        <authorList>
            <person name="Badouin H."/>
            <person name="Gouzy J."/>
            <person name="Grassa C.J."/>
            <person name="Murat F."/>
            <person name="Staton S.E."/>
            <person name="Cottret L."/>
            <person name="Lelandais-Briere C."/>
            <person name="Owens G.L."/>
            <person name="Carrere S."/>
            <person name="Mayjonade B."/>
            <person name="Legrand L."/>
            <person name="Gill N."/>
            <person name="Kane N.C."/>
            <person name="Bowers J.E."/>
            <person name="Hubner S."/>
            <person name="Bellec A."/>
            <person name="Berard A."/>
            <person name="Berges H."/>
            <person name="Blanchet N."/>
            <person name="Boniface M.C."/>
            <person name="Brunel D."/>
            <person name="Catrice O."/>
            <person name="Chaidir N."/>
            <person name="Claudel C."/>
            <person name="Donnadieu C."/>
            <person name="Faraut T."/>
            <person name="Fievet G."/>
            <person name="Helmstetter N."/>
            <person name="King M."/>
            <person name="Knapp S.J."/>
            <person name="Lai Z."/>
            <person name="Le Paslier M.C."/>
            <person name="Lippi Y."/>
            <person name="Lorenzon L."/>
            <person name="Mandel J.R."/>
            <person name="Marage G."/>
            <person name="Marchand G."/>
            <person name="Marquand E."/>
            <person name="Bret-Mestries E."/>
            <person name="Morien E."/>
            <person name="Nambeesan S."/>
            <person name="Nguyen T."/>
            <person name="Pegot-Espagnet P."/>
            <person name="Pouilly N."/>
            <person name="Raftis F."/>
            <person name="Sallet E."/>
            <person name="Schiex T."/>
            <person name="Thomas J."/>
            <person name="Vandecasteele C."/>
            <person name="Vares D."/>
            <person name="Vear F."/>
            <person name="Vautrin S."/>
            <person name="Crespi M."/>
            <person name="Mangin B."/>
            <person name="Burke J.M."/>
            <person name="Salse J."/>
            <person name="Munos S."/>
            <person name="Vincourt P."/>
            <person name="Rieseberg L.H."/>
            <person name="Langlade N.B."/>
        </authorList>
    </citation>
    <scope>NUCLEOTIDE SEQUENCE [LARGE SCALE GENOMIC DNA]</scope>
    <source>
        <strain evidence="2">cv. SF193</strain>
    </source>
</reference>
<gene>
    <name evidence="1" type="ORF">HannXRQ_Chr17g0537991</name>
</gene>
<evidence type="ECO:0000313" key="1">
    <source>
        <dbReference type="EMBL" id="OTF85256.1"/>
    </source>
</evidence>